<feature type="transmembrane region" description="Helical" evidence="5">
    <location>
        <begin position="18"/>
        <end position="36"/>
    </location>
</feature>
<evidence type="ECO:0000256" key="4">
    <source>
        <dbReference type="ARBA" id="ARBA00023136"/>
    </source>
</evidence>
<evidence type="ECO:0000256" key="1">
    <source>
        <dbReference type="ARBA" id="ARBA00004127"/>
    </source>
</evidence>
<organism evidence="6 7">
    <name type="scientific">Fusarium agapanthi</name>
    <dbReference type="NCBI Taxonomy" id="1803897"/>
    <lineage>
        <taxon>Eukaryota</taxon>
        <taxon>Fungi</taxon>
        <taxon>Dikarya</taxon>
        <taxon>Ascomycota</taxon>
        <taxon>Pezizomycotina</taxon>
        <taxon>Sordariomycetes</taxon>
        <taxon>Hypocreomycetidae</taxon>
        <taxon>Hypocreales</taxon>
        <taxon>Nectriaceae</taxon>
        <taxon>Fusarium</taxon>
        <taxon>Fusarium fujikuroi species complex</taxon>
    </lineage>
</organism>
<feature type="transmembrane region" description="Helical" evidence="5">
    <location>
        <begin position="124"/>
        <end position="142"/>
    </location>
</feature>
<dbReference type="EMBL" id="LUFC02000246">
    <property type="protein sequence ID" value="KAF4499597.1"/>
    <property type="molecule type" value="Genomic_DNA"/>
</dbReference>
<sequence length="290" mass="32420">MAYTIISDSPTQASPTKTFLHGLGTLSFSYSFYLLTTWDSEYSDSFGWYFQLLTVVGLTLSLITFTLGLIADLTRHDGFSRTKDTISLLATPLEVMIAVLYWSIKFHDPSLLMPADLVINPWADLGYHLIPAVLLVPNLLLYSPQATITTRSMMFTSTILAVVYWCWIELCYYQNGWYPYPMMDQFSAYQRVAVFVGSSGLLTLTSSALQWAQQIIVTFKNMLRNSPLAGYGKAIREAPREVILSLIYAFGGFPDQGASSVMPSLPGFQNHFKIISGSNADEIRVFVSIV</sequence>
<evidence type="ECO:0000256" key="2">
    <source>
        <dbReference type="ARBA" id="ARBA00022692"/>
    </source>
</evidence>
<feature type="transmembrane region" description="Helical" evidence="5">
    <location>
        <begin position="48"/>
        <end position="73"/>
    </location>
</feature>
<dbReference type="InterPro" id="IPR006838">
    <property type="entry name" value="ADTRP_AIG1"/>
</dbReference>
<dbReference type="AlphaFoldDB" id="A0A9P5EFT4"/>
<keyword evidence="7" id="KW-1185">Reference proteome</keyword>
<protein>
    <submittedName>
        <fullName evidence="6">Uncharacterized protein</fullName>
    </submittedName>
</protein>
<evidence type="ECO:0000313" key="6">
    <source>
        <dbReference type="EMBL" id="KAF4499597.1"/>
    </source>
</evidence>
<gene>
    <name evidence="6" type="ORF">FAGAP_4212</name>
</gene>
<proteinExistence type="predicted"/>
<feature type="transmembrane region" description="Helical" evidence="5">
    <location>
        <begin position="85"/>
        <end position="104"/>
    </location>
</feature>
<dbReference type="PANTHER" id="PTHR10989:SF16">
    <property type="entry name" value="AT02829P-RELATED"/>
    <property type="match status" value="1"/>
</dbReference>
<keyword evidence="4 5" id="KW-0472">Membrane</keyword>
<keyword evidence="3 5" id="KW-1133">Transmembrane helix</keyword>
<evidence type="ECO:0000313" key="7">
    <source>
        <dbReference type="Proteomes" id="UP000737391"/>
    </source>
</evidence>
<feature type="transmembrane region" description="Helical" evidence="5">
    <location>
        <begin position="154"/>
        <end position="172"/>
    </location>
</feature>
<dbReference type="Proteomes" id="UP000737391">
    <property type="component" value="Unassembled WGS sequence"/>
</dbReference>
<keyword evidence="2 5" id="KW-0812">Transmembrane</keyword>
<comment type="caution">
    <text evidence="6">The sequence shown here is derived from an EMBL/GenBank/DDBJ whole genome shotgun (WGS) entry which is preliminary data.</text>
</comment>
<reference evidence="6" key="1">
    <citation type="submission" date="2020-01" db="EMBL/GenBank/DDBJ databases">
        <title>Identification and distribution of gene clusters putatively required for synthesis of sphingolipid metabolism inhibitors in phylogenetically diverse species of the filamentous fungus Fusarium.</title>
        <authorList>
            <person name="Kim H.-S."/>
            <person name="Busman M."/>
            <person name="Brown D.W."/>
            <person name="Divon H."/>
            <person name="Uhlig S."/>
            <person name="Proctor R.H."/>
        </authorList>
    </citation>
    <scope>NUCLEOTIDE SEQUENCE</scope>
    <source>
        <strain evidence="6">NRRL 31653</strain>
    </source>
</reference>
<dbReference type="PANTHER" id="PTHR10989">
    <property type="entry name" value="ANDROGEN-INDUCED PROTEIN 1-RELATED"/>
    <property type="match status" value="1"/>
</dbReference>
<dbReference type="OrthoDB" id="1898221at2759"/>
<comment type="subcellular location">
    <subcellularLocation>
        <location evidence="1">Endomembrane system</location>
        <topology evidence="1">Multi-pass membrane protein</topology>
    </subcellularLocation>
</comment>
<evidence type="ECO:0000256" key="5">
    <source>
        <dbReference type="SAM" id="Phobius"/>
    </source>
</evidence>
<dbReference type="Pfam" id="PF04750">
    <property type="entry name" value="Far-17a_AIG1"/>
    <property type="match status" value="1"/>
</dbReference>
<dbReference type="GO" id="GO:0012505">
    <property type="term" value="C:endomembrane system"/>
    <property type="evidence" value="ECO:0007669"/>
    <property type="project" value="UniProtKB-SubCell"/>
</dbReference>
<name>A0A9P5EFT4_9HYPO</name>
<evidence type="ECO:0000256" key="3">
    <source>
        <dbReference type="ARBA" id="ARBA00022989"/>
    </source>
</evidence>
<dbReference type="GO" id="GO:0016020">
    <property type="term" value="C:membrane"/>
    <property type="evidence" value="ECO:0007669"/>
    <property type="project" value="InterPro"/>
</dbReference>
<accession>A0A9P5EFT4</accession>
<feature type="transmembrane region" description="Helical" evidence="5">
    <location>
        <begin position="192"/>
        <end position="212"/>
    </location>
</feature>